<dbReference type="PROSITE" id="PS50222">
    <property type="entry name" value="EF_HAND_2"/>
    <property type="match status" value="4"/>
</dbReference>
<comment type="caution">
    <text evidence="6">The sequence shown here is derived from an EMBL/GenBank/DDBJ whole genome shotgun (WGS) entry which is preliminary data.</text>
</comment>
<dbReference type="CDD" id="cd00051">
    <property type="entry name" value="EFh"/>
    <property type="match status" value="2"/>
</dbReference>
<dbReference type="PANTHER" id="PTHR46708">
    <property type="entry name" value="TENASCIN"/>
    <property type="match status" value="1"/>
</dbReference>
<dbReference type="Pfam" id="PF00041">
    <property type="entry name" value="fn3"/>
    <property type="match status" value="1"/>
</dbReference>
<feature type="region of interest" description="Disordered" evidence="3">
    <location>
        <begin position="1"/>
        <end position="42"/>
    </location>
</feature>
<keyword evidence="1" id="KW-0677">Repeat</keyword>
<dbReference type="Pfam" id="PF13499">
    <property type="entry name" value="EF-hand_7"/>
    <property type="match status" value="1"/>
</dbReference>
<dbReference type="InterPro" id="IPR036116">
    <property type="entry name" value="FN3_sf"/>
</dbReference>
<dbReference type="Pfam" id="PF13833">
    <property type="entry name" value="EF-hand_8"/>
    <property type="match status" value="1"/>
</dbReference>
<protein>
    <submittedName>
        <fullName evidence="6">Uncharacterized protein</fullName>
    </submittedName>
</protein>
<feature type="domain" description="Fibronectin type-III" evidence="5">
    <location>
        <begin position="1358"/>
        <end position="1458"/>
    </location>
</feature>
<evidence type="ECO:0000256" key="3">
    <source>
        <dbReference type="SAM" id="MobiDB-lite"/>
    </source>
</evidence>
<dbReference type="InterPro" id="IPR003961">
    <property type="entry name" value="FN3_dom"/>
</dbReference>
<evidence type="ECO:0000256" key="1">
    <source>
        <dbReference type="ARBA" id="ARBA00022737"/>
    </source>
</evidence>
<dbReference type="SUPFAM" id="SSF47473">
    <property type="entry name" value="EF-hand"/>
    <property type="match status" value="2"/>
</dbReference>
<dbReference type="PANTHER" id="PTHR46708:SF2">
    <property type="entry name" value="FIBRONECTIN TYPE-III DOMAIN-CONTAINING PROTEIN"/>
    <property type="match status" value="1"/>
</dbReference>
<dbReference type="CDD" id="cd00063">
    <property type="entry name" value="FN3"/>
    <property type="match status" value="4"/>
</dbReference>
<feature type="region of interest" description="Disordered" evidence="3">
    <location>
        <begin position="506"/>
        <end position="526"/>
    </location>
</feature>
<organism evidence="6 7">
    <name type="scientific">Aphanomyces euteiches</name>
    <dbReference type="NCBI Taxonomy" id="100861"/>
    <lineage>
        <taxon>Eukaryota</taxon>
        <taxon>Sar</taxon>
        <taxon>Stramenopiles</taxon>
        <taxon>Oomycota</taxon>
        <taxon>Saprolegniomycetes</taxon>
        <taxon>Saprolegniales</taxon>
        <taxon>Verrucalvaceae</taxon>
        <taxon>Aphanomyces</taxon>
    </lineage>
</organism>
<dbReference type="SMART" id="SM00060">
    <property type="entry name" value="FN3"/>
    <property type="match status" value="4"/>
</dbReference>
<dbReference type="InterPro" id="IPR002048">
    <property type="entry name" value="EF_hand_dom"/>
</dbReference>
<keyword evidence="2" id="KW-0106">Calcium</keyword>
<dbReference type="InterPro" id="IPR013783">
    <property type="entry name" value="Ig-like_fold"/>
</dbReference>
<feature type="domain" description="EF-hand" evidence="4">
    <location>
        <begin position="981"/>
        <end position="1016"/>
    </location>
</feature>
<sequence length="1629" mass="182564">MSSDDDLDQYETNPFDDAFAPQGEKSNNDEESKTSGSKNKGGTKGTFDFHQWVARKDKYERVLQALHALSTDRAANQDNWFECAVALAATDCLLKVGRTDKCDCEGVCRDPAHAVSKQRTRCQCPAPKCSICNRCIGTTVGVITDKMKEVMDLYRGKTRDSDLEIALQLSEMAEGKQLNGVKITGLAMRMSKSVLSQCSVLVGPDETKLQRPCSCPLRSLGDHWIRWTKANHSFDKVRLSEAQAKKFGGATRQLMEFIEEDNVYLLTIKWRVAAKPQKGDTAKIAARRCLSADEKKLNTVFKALCKKYWMQAQHRVVQVLREKMEARGKQSNDRDDGAAKTPAEMEIAILNNLGVKRMLQWVEQDKEAIQAKEEETQREKQEEGTLAHHAWVKKKDRLRVRVPTSSGRHDGGGGIKPMWKPPRFDFSTNGVVRPKKMDIPSCAVDLMRHSGLKYVHAMSEGFQGRGGDLDKCREVLLKKGHVFKSNFNLNDPDSAFSEDRYHFEKQAKKSKAGTTGSGGGVVPSREDGSKEAYAQWMAAKGRRDKALGFLHHMTKPKDMEPEAAPAKRWEEVGHALKGVDRTLLAAWMEWSDGFMTQGRCRILWESFPPIACDVHSTSSAIRDIFLKLLHRKEVNYKEAFLKHATKKHLKAVKEGLADDEEMKDDDKLQTYAQMTTKEFAKFLAVVGILLQPEECERVVEYFDSNGDGTVTMQEFLAVTGEERPTQCHGDTEIALKDVCMWETVCHECGMVNAFQLVVGLKKDKQRMRAELPAHAKRRQLSRFQCHPILVMRDVKEQAPYACDYSGWTPENAQESLAKLDLWSVENRERKALQKLVTQGSPPEAPTLFKDDDASLDPTTMLLLRWHPPPVHGNNGAAFYVLETSGAEGSTTFKQNIFREVVRDPQDFHDNQGEPRYHFVMTNLAPNTKYALRLRALNAFGAGPYTFGYFTTAPTAPPAPMATKVTANSIHLSWNSSIWYDTQLKELRAVFDEADVDRSGEISRDEFVEEISKRKPRILDFLQKTTLTTADTTGLPLSIFDAIETNDSETISWDEFVRMFQASIDWDAVAPPSGEKPAASATSSKRASALTVRSRTRYVLKQCVDEMAGTYTEIYHGSKPFFVVHGLVAGTAYQYRVQALNEDDFASLHSAPTIVHTALTTPSAPVVLAVTDGSVTLQWNEGSAAPGGDQLTLAQKAKKLKKGAVLDDSIHRMLKEWAKETMVDTPSIDFVGKFKRYDVDGSGFIELPEFKTLLTELGVAPTAERIQAYMTEFDTNNDGKISFDEFKTWWNKEDVAYVLKRSNHGQNDMANVCYRGDGTKTTVAGLEPNSLYHFRLRYVSSHATSGLSSACSIMTLPCSPSPVGVIEALATKLRLKWHPGHHGADRYMVETKLVECLDDKKSVKAKDEWTLGYEGTETTATIPGLLPQGRYELRLRAANGQRGWSSYSQPTQVETTAKDPPMKPGSAADRFKIEVSGPGRMAIGDTILFSERLYFGDKNKLMDEEERRGKSKSSKQGLESVGERTIAARVSNIVEESFPRRTTIVMLDVAWSTVLLYDSNQQKTLAPNAVLTAETKIARSEAAILKYETFRLPWQDEVARDPLAKNRDIDHLDDANTQAWATWIKAQRRT</sequence>
<feature type="compositionally biased region" description="Polar residues" evidence="3">
    <location>
        <begin position="1442"/>
        <end position="1454"/>
    </location>
</feature>
<dbReference type="EMBL" id="VJMJ01000023">
    <property type="protein sequence ID" value="KAF0742907.1"/>
    <property type="molecule type" value="Genomic_DNA"/>
</dbReference>
<reference evidence="6 7" key="1">
    <citation type="submission" date="2019-07" db="EMBL/GenBank/DDBJ databases">
        <title>Genomics analysis of Aphanomyces spp. identifies a new class of oomycete effector associated with host adaptation.</title>
        <authorList>
            <person name="Gaulin E."/>
        </authorList>
    </citation>
    <scope>NUCLEOTIDE SEQUENCE [LARGE SCALE GENOMIC DNA]</scope>
    <source>
        <strain evidence="6 7">ATCC 201684</strain>
    </source>
</reference>
<feature type="region of interest" description="Disordered" evidence="3">
    <location>
        <begin position="1442"/>
        <end position="1465"/>
    </location>
</feature>
<dbReference type="PROSITE" id="PS00018">
    <property type="entry name" value="EF_HAND_1"/>
    <property type="match status" value="4"/>
</dbReference>
<dbReference type="Gene3D" id="2.60.40.10">
    <property type="entry name" value="Immunoglobulins"/>
    <property type="match status" value="4"/>
</dbReference>
<dbReference type="SUPFAM" id="SSF49265">
    <property type="entry name" value="Fibronectin type III"/>
    <property type="match status" value="3"/>
</dbReference>
<feature type="domain" description="Fibronectin type-III" evidence="5">
    <location>
        <begin position="841"/>
        <end position="957"/>
    </location>
</feature>
<dbReference type="Pfam" id="PF13202">
    <property type="entry name" value="EF-hand_5"/>
    <property type="match status" value="1"/>
</dbReference>
<evidence type="ECO:0000313" key="6">
    <source>
        <dbReference type="EMBL" id="KAF0742907.1"/>
    </source>
</evidence>
<gene>
    <name evidence="6" type="ORF">Ae201684_002301</name>
</gene>
<feature type="domain" description="Fibronectin type-III" evidence="5">
    <location>
        <begin position="1259"/>
        <end position="1357"/>
    </location>
</feature>
<keyword evidence="7" id="KW-1185">Reference proteome</keyword>
<dbReference type="InterPro" id="IPR018247">
    <property type="entry name" value="EF_Hand_1_Ca_BS"/>
</dbReference>
<dbReference type="Gene3D" id="1.10.238.10">
    <property type="entry name" value="EF-hand"/>
    <property type="match status" value="3"/>
</dbReference>
<dbReference type="SMART" id="SM00054">
    <property type="entry name" value="EFh"/>
    <property type="match status" value="5"/>
</dbReference>
<dbReference type="VEuPathDB" id="FungiDB:AeMF1_013303"/>
<dbReference type="GO" id="GO:0005509">
    <property type="term" value="F:calcium ion binding"/>
    <property type="evidence" value="ECO:0007669"/>
    <property type="project" value="InterPro"/>
</dbReference>
<dbReference type="Proteomes" id="UP000481153">
    <property type="component" value="Unassembled WGS sequence"/>
</dbReference>
<name>A0A6G0XR51_9STRA</name>
<feature type="domain" description="EF-hand" evidence="4">
    <location>
        <begin position="1233"/>
        <end position="1259"/>
    </location>
</feature>
<proteinExistence type="predicted"/>
<evidence type="ECO:0000259" key="5">
    <source>
        <dbReference type="PROSITE" id="PS50853"/>
    </source>
</evidence>
<evidence type="ECO:0000259" key="4">
    <source>
        <dbReference type="PROSITE" id="PS50222"/>
    </source>
</evidence>
<dbReference type="PROSITE" id="PS50853">
    <property type="entry name" value="FN3"/>
    <property type="match status" value="3"/>
</dbReference>
<evidence type="ECO:0000256" key="2">
    <source>
        <dbReference type="ARBA" id="ARBA00022837"/>
    </source>
</evidence>
<feature type="domain" description="EF-hand" evidence="4">
    <location>
        <begin position="690"/>
        <end position="725"/>
    </location>
</feature>
<dbReference type="InterPro" id="IPR050991">
    <property type="entry name" value="ECM_Regulatory_Proteins"/>
</dbReference>
<feature type="domain" description="EF-hand" evidence="4">
    <location>
        <begin position="1260"/>
        <end position="1295"/>
    </location>
</feature>
<dbReference type="InterPro" id="IPR011992">
    <property type="entry name" value="EF-hand-dom_pair"/>
</dbReference>
<accession>A0A6G0XR51</accession>
<evidence type="ECO:0000313" key="7">
    <source>
        <dbReference type="Proteomes" id="UP000481153"/>
    </source>
</evidence>